<evidence type="ECO:0000313" key="2">
    <source>
        <dbReference type="EMBL" id="AYG01790.1"/>
    </source>
</evidence>
<dbReference type="Proteomes" id="UP000269374">
    <property type="component" value="Chromosome"/>
</dbReference>
<evidence type="ECO:0000256" key="1">
    <source>
        <dbReference type="SAM" id="Phobius"/>
    </source>
</evidence>
<keyword evidence="1" id="KW-1133">Transmembrane helix</keyword>
<name>A0A387BLD7_9LACT</name>
<dbReference type="KEGG" id="lact:D7I46_12435"/>
<dbReference type="AlphaFoldDB" id="A0A387BLD7"/>
<keyword evidence="3" id="KW-1185">Reference proteome</keyword>
<reference evidence="2 3" key="1">
    <citation type="submission" date="2018-09" db="EMBL/GenBank/DDBJ databases">
        <title>Genome sequencing of strain 1JSPR-7.</title>
        <authorList>
            <person name="Heo J."/>
            <person name="Kim S.-J."/>
            <person name="Kwon S.-W."/>
        </authorList>
    </citation>
    <scope>NUCLEOTIDE SEQUENCE [LARGE SCALE GENOMIC DNA]</scope>
    <source>
        <strain evidence="2 3">1JSPR-7</strain>
    </source>
</reference>
<dbReference type="EMBL" id="CP032627">
    <property type="protein sequence ID" value="AYG01790.1"/>
    <property type="molecule type" value="Genomic_DNA"/>
</dbReference>
<gene>
    <name evidence="2" type="ORF">D7I46_12435</name>
</gene>
<keyword evidence="1" id="KW-0472">Membrane</keyword>
<sequence length="92" mass="10844">MMLGLVGMIYYFFSQIFRQTYFISGFLLAMFISISVFKSQFTNQVIFMFFSQNKSYDFPLVIKLMTFVGLILCLNAGSYELLRRRESLGERQ</sequence>
<protein>
    <submittedName>
        <fullName evidence="2">Uncharacterized protein</fullName>
    </submittedName>
</protein>
<feature type="transmembrane region" description="Helical" evidence="1">
    <location>
        <begin position="21"/>
        <end position="41"/>
    </location>
</feature>
<keyword evidence="1" id="KW-0812">Transmembrane</keyword>
<feature type="transmembrane region" description="Helical" evidence="1">
    <location>
        <begin position="61"/>
        <end position="82"/>
    </location>
</feature>
<proteinExistence type="predicted"/>
<dbReference type="RefSeq" id="WP_120773159.1">
    <property type="nucleotide sequence ID" value="NZ_CP032627.1"/>
</dbReference>
<evidence type="ECO:0000313" key="3">
    <source>
        <dbReference type="Proteomes" id="UP000269374"/>
    </source>
</evidence>
<organism evidence="2 3">
    <name type="scientific">Lactococcus allomyrinae</name>
    <dbReference type="NCBI Taxonomy" id="2419773"/>
    <lineage>
        <taxon>Bacteria</taxon>
        <taxon>Bacillati</taxon>
        <taxon>Bacillota</taxon>
        <taxon>Bacilli</taxon>
        <taxon>Lactobacillales</taxon>
        <taxon>Streptococcaceae</taxon>
        <taxon>Lactococcus</taxon>
    </lineage>
</organism>
<accession>A0A387BLD7</accession>